<feature type="non-terminal residue" evidence="2">
    <location>
        <position position="52"/>
    </location>
</feature>
<evidence type="ECO:0000256" key="1">
    <source>
        <dbReference type="SAM" id="Phobius"/>
    </source>
</evidence>
<feature type="transmembrane region" description="Helical" evidence="1">
    <location>
        <begin position="21"/>
        <end position="48"/>
    </location>
</feature>
<accession>A0ABP0WWG8</accession>
<keyword evidence="1" id="KW-0812">Transmembrane</keyword>
<reference evidence="2 3" key="1">
    <citation type="submission" date="2024-02" db="EMBL/GenBank/DDBJ databases">
        <authorList>
            <consortium name="ELIXIR-Norway"/>
            <consortium name="Elixir Norway"/>
        </authorList>
    </citation>
    <scope>NUCLEOTIDE SEQUENCE [LARGE SCALE GENOMIC DNA]</scope>
</reference>
<dbReference type="EMBL" id="OZ020097">
    <property type="protein sequence ID" value="CAK9269727.1"/>
    <property type="molecule type" value="Genomic_DNA"/>
</dbReference>
<protein>
    <submittedName>
        <fullName evidence="2">Uncharacterized protein</fullName>
    </submittedName>
</protein>
<keyword evidence="1" id="KW-1133">Transmembrane helix</keyword>
<keyword evidence="3" id="KW-1185">Reference proteome</keyword>
<sequence>MTKATHKKRLRGKEKRSFAFFFFNSKSSFFLFVQVAFVVQLQTLYVLLYCLH</sequence>
<keyword evidence="1" id="KW-0472">Membrane</keyword>
<name>A0ABP0WWG8_9BRYO</name>
<organism evidence="2 3">
    <name type="scientific">Sphagnum jensenii</name>
    <dbReference type="NCBI Taxonomy" id="128206"/>
    <lineage>
        <taxon>Eukaryota</taxon>
        <taxon>Viridiplantae</taxon>
        <taxon>Streptophyta</taxon>
        <taxon>Embryophyta</taxon>
        <taxon>Bryophyta</taxon>
        <taxon>Sphagnophytina</taxon>
        <taxon>Sphagnopsida</taxon>
        <taxon>Sphagnales</taxon>
        <taxon>Sphagnaceae</taxon>
        <taxon>Sphagnum</taxon>
    </lineage>
</organism>
<proteinExistence type="predicted"/>
<evidence type="ECO:0000313" key="3">
    <source>
        <dbReference type="Proteomes" id="UP001497444"/>
    </source>
</evidence>
<dbReference type="Proteomes" id="UP001497444">
    <property type="component" value="Chromosome 2"/>
</dbReference>
<gene>
    <name evidence="2" type="ORF">CSSPJE1EN1_LOCUS15205</name>
</gene>
<evidence type="ECO:0000313" key="2">
    <source>
        <dbReference type="EMBL" id="CAK9269727.1"/>
    </source>
</evidence>